<dbReference type="EMBL" id="CP113517">
    <property type="protein sequence ID" value="WAR45317.1"/>
    <property type="molecule type" value="Genomic_DNA"/>
</dbReference>
<accession>A0ABY7GLF8</accession>
<gene>
    <name evidence="1" type="ORF">NM686_002050</name>
</gene>
<dbReference type="RefSeq" id="WP_255190290.1">
    <property type="nucleotide sequence ID" value="NZ_CP113517.1"/>
</dbReference>
<evidence type="ECO:0000313" key="1">
    <source>
        <dbReference type="EMBL" id="WAR45317.1"/>
    </source>
</evidence>
<keyword evidence="2" id="KW-1185">Reference proteome</keyword>
<organism evidence="1 2">
    <name type="scientific">Methylomonas rapida</name>
    <dbReference type="NCBI Taxonomy" id="2963939"/>
    <lineage>
        <taxon>Bacteria</taxon>
        <taxon>Pseudomonadati</taxon>
        <taxon>Pseudomonadota</taxon>
        <taxon>Gammaproteobacteria</taxon>
        <taxon>Methylococcales</taxon>
        <taxon>Methylococcaceae</taxon>
        <taxon>Methylomonas</taxon>
    </lineage>
</organism>
<dbReference type="Proteomes" id="UP001162780">
    <property type="component" value="Chromosome"/>
</dbReference>
<evidence type="ECO:0000313" key="2">
    <source>
        <dbReference type="Proteomes" id="UP001162780"/>
    </source>
</evidence>
<name>A0ABY7GLF8_9GAMM</name>
<protein>
    <submittedName>
        <fullName evidence="1">Uncharacterized protein</fullName>
    </submittedName>
</protein>
<reference evidence="1" key="1">
    <citation type="submission" date="2022-11" db="EMBL/GenBank/DDBJ databases">
        <title>Methylomonas rapida sp. nov., Carotenoid-Producing Obligate Methanotrophs with High Growth Characteristics and Biotechnological Potential.</title>
        <authorList>
            <person name="Tikhonova E.N."/>
            <person name="Suleimanov R.Z."/>
            <person name="Miroshnikov K."/>
            <person name="Oshkin I.Y."/>
            <person name="Belova S.E."/>
            <person name="Danilova O.V."/>
            <person name="Ashikhmin A."/>
            <person name="Konopkin A."/>
            <person name="But S.Y."/>
            <person name="Khmelenina V.N."/>
            <person name="Kuznetsov N."/>
            <person name="Pimenov N.V."/>
            <person name="Dedysh S.N."/>
        </authorList>
    </citation>
    <scope>NUCLEOTIDE SEQUENCE</scope>
    <source>
        <strain evidence="1">MP1</strain>
    </source>
</reference>
<sequence length="245" mass="28300">MPTINVSDSLFARLEKHAVGFATPESVIEMLLNEYEGVEARKTLVPDADDNLGNRRILKIHDELFQFLKERGVIFMPRQKAHERLSQGYWFTGNDNYLSISFYTGGDTYNKTPNICFHVYLSDHYPNSLGKSNSSIPLCCIQLSNILGSDKWETKVPVITKIIEELGGFECNRVDDGVEGRWNRYYEHRNYSSADYLKCLEDFLTNDKPVIDEIIRTAKITEICFLDKDKSDRKINAIDKIRNKR</sequence>
<proteinExistence type="predicted"/>